<evidence type="ECO:0000256" key="2">
    <source>
        <dbReference type="SAM" id="Phobius"/>
    </source>
</evidence>
<feature type="transmembrane region" description="Helical" evidence="2">
    <location>
        <begin position="7"/>
        <end position="27"/>
    </location>
</feature>
<proteinExistence type="predicted"/>
<dbReference type="Pfam" id="PF13426">
    <property type="entry name" value="PAS_9"/>
    <property type="match status" value="1"/>
</dbReference>
<protein>
    <submittedName>
        <fullName evidence="4">PAS domain S-box-containing protein</fullName>
    </submittedName>
</protein>
<evidence type="ECO:0000313" key="4">
    <source>
        <dbReference type="EMBL" id="NIK73075.1"/>
    </source>
</evidence>
<dbReference type="Pfam" id="PF08448">
    <property type="entry name" value="PAS_4"/>
    <property type="match status" value="1"/>
</dbReference>
<accession>A0A846MNP4</accession>
<dbReference type="EMBL" id="JAASRN010000001">
    <property type="protein sequence ID" value="NIK73075.1"/>
    <property type="molecule type" value="Genomic_DNA"/>
</dbReference>
<keyword evidence="2" id="KW-0472">Membrane</keyword>
<feature type="domain" description="PAS" evidence="3">
    <location>
        <begin position="218"/>
        <end position="286"/>
    </location>
</feature>
<name>A0A846MNP4_9BACT</name>
<dbReference type="CDD" id="cd00130">
    <property type="entry name" value="PAS"/>
    <property type="match status" value="1"/>
</dbReference>
<feature type="coiled-coil region" evidence="1">
    <location>
        <begin position="325"/>
        <end position="383"/>
    </location>
</feature>
<dbReference type="SMART" id="SM00091">
    <property type="entry name" value="PAS"/>
    <property type="match status" value="3"/>
</dbReference>
<evidence type="ECO:0000256" key="1">
    <source>
        <dbReference type="SAM" id="Coils"/>
    </source>
</evidence>
<dbReference type="InterPro" id="IPR000014">
    <property type="entry name" value="PAS"/>
</dbReference>
<keyword evidence="2" id="KW-1133">Transmembrane helix</keyword>
<dbReference type="RefSeq" id="WP_166918351.1">
    <property type="nucleotide sequence ID" value="NZ_JAASRN010000001.1"/>
</dbReference>
<reference evidence="4 5" key="1">
    <citation type="submission" date="2020-03" db="EMBL/GenBank/DDBJ databases">
        <title>Genomic Encyclopedia of Type Strains, Phase IV (KMG-IV): sequencing the most valuable type-strain genomes for metagenomic binning, comparative biology and taxonomic classification.</title>
        <authorList>
            <person name="Goeker M."/>
        </authorList>
    </citation>
    <scope>NUCLEOTIDE SEQUENCE [LARGE SCALE GENOMIC DNA]</scope>
    <source>
        <strain evidence="4 5">DSM 5718</strain>
    </source>
</reference>
<dbReference type="AlphaFoldDB" id="A0A846MNP4"/>
<keyword evidence="1" id="KW-0175">Coiled coil</keyword>
<dbReference type="SUPFAM" id="SSF55785">
    <property type="entry name" value="PYP-like sensor domain (PAS domain)"/>
    <property type="match status" value="2"/>
</dbReference>
<dbReference type="InterPro" id="IPR013656">
    <property type="entry name" value="PAS_4"/>
</dbReference>
<feature type="coiled-coil region" evidence="1">
    <location>
        <begin position="175"/>
        <end position="212"/>
    </location>
</feature>
<feature type="domain" description="PAS" evidence="3">
    <location>
        <begin position="385"/>
        <end position="452"/>
    </location>
</feature>
<evidence type="ECO:0000259" key="3">
    <source>
        <dbReference type="SMART" id="SM00091"/>
    </source>
</evidence>
<dbReference type="InterPro" id="IPR035965">
    <property type="entry name" value="PAS-like_dom_sf"/>
</dbReference>
<sequence>MLAPIQSILLKIVTLACLLGSIAWAVYFNESRLAVAIAIALFAFGGSFMLDQALLHRMKRKILLTPSPLVPALLQLFDTPALLLDKDQKVVAVNNNFRVWAGLPKQKAVEGQLLWCFLPDHALALWKKGLQEAMEGKSFQSEPSENSDELNQLVWFFTPIQLGDNRTYIAVHSRRPAVNALLRELKEQNEKLQSKIKDLEKTQSELLLAKDELWEQQANIQALIDNAHDFIFSIDFRYKLISYNKAFHDYIRQQYGVELSTHSSLLKQLPPEFISFWRPYIDKVLNDSCHLNIEYDLLQNNKFYEIAFNPIINKEQVTIGVAVFARDITERKKQEIQQAQMLQELEEQAQKLREKEEELQSHIQELQQTHRQLIETNRQLSEEEAYVRAVIDNVQEGIVVIDHDINITLFNRAARQFFLSAGLAVHEGMYFLSLVPEEQLNHWRRLCEKVLQGQSTQTLEYFHENMHEVLFSPIHYHNEIIGACLLIKGISTQLSELLPDEAEMLERIQKQNKEVAGDENPLNKELKNYKEKIESLKKQAKRD</sequence>
<feature type="transmembrane region" description="Helical" evidence="2">
    <location>
        <begin position="33"/>
        <end position="55"/>
    </location>
</feature>
<keyword evidence="2" id="KW-0812">Transmembrane</keyword>
<organism evidence="4 5">
    <name type="scientific">Thermonema lapsum</name>
    <dbReference type="NCBI Taxonomy" id="28195"/>
    <lineage>
        <taxon>Bacteria</taxon>
        <taxon>Pseudomonadati</taxon>
        <taxon>Bacteroidota</taxon>
        <taxon>Cytophagia</taxon>
        <taxon>Cytophagales</taxon>
        <taxon>Thermonemataceae</taxon>
        <taxon>Thermonema</taxon>
    </lineage>
</organism>
<evidence type="ECO:0000313" key="5">
    <source>
        <dbReference type="Proteomes" id="UP000537126"/>
    </source>
</evidence>
<keyword evidence="5" id="KW-1185">Reference proteome</keyword>
<dbReference type="Proteomes" id="UP000537126">
    <property type="component" value="Unassembled WGS sequence"/>
</dbReference>
<gene>
    <name evidence="4" type="ORF">FHS56_000561</name>
</gene>
<comment type="caution">
    <text evidence="4">The sequence shown here is derived from an EMBL/GenBank/DDBJ whole genome shotgun (WGS) entry which is preliminary data.</text>
</comment>
<dbReference type="Gene3D" id="3.30.450.20">
    <property type="entry name" value="PAS domain"/>
    <property type="match status" value="2"/>
</dbReference>
<feature type="domain" description="PAS" evidence="3">
    <location>
        <begin position="68"/>
        <end position="135"/>
    </location>
</feature>
<dbReference type="NCBIfam" id="TIGR00229">
    <property type="entry name" value="sensory_box"/>
    <property type="match status" value="1"/>
</dbReference>